<dbReference type="AlphaFoldDB" id="A0A285QD47"/>
<evidence type="ECO:0000313" key="2">
    <source>
        <dbReference type="Proteomes" id="UP000219494"/>
    </source>
</evidence>
<evidence type="ECO:0008006" key="3">
    <source>
        <dbReference type="Google" id="ProtNLM"/>
    </source>
</evidence>
<protein>
    <recommendedName>
        <fullName evidence="3">Ribbon-helix-helix protein, copG family</fullName>
    </recommendedName>
</protein>
<accession>A0A285QD47</accession>
<keyword evidence="2" id="KW-1185">Reference proteome</keyword>
<dbReference type="EMBL" id="OBMI01000001">
    <property type="protein sequence ID" value="SOB79414.1"/>
    <property type="molecule type" value="Genomic_DNA"/>
</dbReference>
<organism evidence="1 2">
    <name type="scientific">Sphingomonas guangdongensis</name>
    <dbReference type="NCBI Taxonomy" id="1141890"/>
    <lineage>
        <taxon>Bacteria</taxon>
        <taxon>Pseudomonadati</taxon>
        <taxon>Pseudomonadota</taxon>
        <taxon>Alphaproteobacteria</taxon>
        <taxon>Sphingomonadales</taxon>
        <taxon>Sphingomonadaceae</taxon>
        <taxon>Sphingomonas</taxon>
    </lineage>
</organism>
<evidence type="ECO:0000313" key="1">
    <source>
        <dbReference type="EMBL" id="SOB79414.1"/>
    </source>
</evidence>
<proteinExistence type="predicted"/>
<dbReference type="Proteomes" id="UP000219494">
    <property type="component" value="Unassembled WGS sequence"/>
</dbReference>
<gene>
    <name evidence="1" type="ORF">SAMN06297144_0536</name>
</gene>
<reference evidence="1 2" key="1">
    <citation type="submission" date="2017-07" db="EMBL/GenBank/DDBJ databases">
        <authorList>
            <person name="Sun Z.S."/>
            <person name="Albrecht U."/>
            <person name="Echele G."/>
            <person name="Lee C.C."/>
        </authorList>
    </citation>
    <scope>NUCLEOTIDE SEQUENCE [LARGE SCALE GENOMIC DNA]</scope>
    <source>
        <strain evidence="1 2">CGMCC 1.12672</strain>
    </source>
</reference>
<dbReference type="RefSeq" id="WP_097062437.1">
    <property type="nucleotide sequence ID" value="NZ_OBMI01000001.1"/>
</dbReference>
<sequence length="95" mass="11075">MYFEYLTIRISPNMRAELLAYVARIDSDPSKFVRELIARALSTARDAEGEMQRHVLFCAVALDYLLEAQADTSLRQQAIDDWKKMIAEWERPHVD</sequence>
<name>A0A285QD47_9SPHN</name>